<comment type="caution">
    <text evidence="1">The sequence shown here is derived from an EMBL/GenBank/DDBJ whole genome shotgun (WGS) entry which is preliminary data.</text>
</comment>
<organism evidence="1 2">
    <name type="scientific">Methanosalsum natronophilum</name>
    <dbReference type="NCBI Taxonomy" id="768733"/>
    <lineage>
        <taxon>Archaea</taxon>
        <taxon>Methanobacteriati</taxon>
        <taxon>Methanobacteriota</taxon>
        <taxon>Stenosarchaea group</taxon>
        <taxon>Methanomicrobia</taxon>
        <taxon>Methanosarcinales</taxon>
        <taxon>Methanosarcinaceae</taxon>
        <taxon>Methanosalsum</taxon>
    </lineage>
</organism>
<proteinExistence type="predicted"/>
<evidence type="ECO:0000313" key="1">
    <source>
        <dbReference type="EMBL" id="RQD85674.1"/>
    </source>
</evidence>
<dbReference type="Pfam" id="PF09871">
    <property type="entry name" value="DUF2098"/>
    <property type="match status" value="1"/>
</dbReference>
<dbReference type="InterPro" id="IPR019209">
    <property type="entry name" value="DUF2098"/>
</dbReference>
<accession>A0A424YYC5</accession>
<sequence>MIEFNIFYEVKNLEDNEKSDALDANGQSIEKGSVVKYINTGTVGYVEDIRSDEDGTWILIDTTDLYYLTDYIELSSEEFIKKRVPKKEEYEKEYKYAEEDMESFGSELSSQATGGG</sequence>
<gene>
    <name evidence="1" type="ORF">D5R95_04415</name>
</gene>
<name>A0A424YYC5_9EURY</name>
<dbReference type="Proteomes" id="UP000284763">
    <property type="component" value="Unassembled WGS sequence"/>
</dbReference>
<dbReference type="EMBL" id="QZAB01000288">
    <property type="protein sequence ID" value="RQD85674.1"/>
    <property type="molecule type" value="Genomic_DNA"/>
</dbReference>
<reference evidence="1 2" key="1">
    <citation type="submission" date="2018-08" db="EMBL/GenBank/DDBJ databases">
        <title>The metabolism and importance of syntrophic acetate oxidation coupled to methane or sulfide production in haloalkaline environments.</title>
        <authorList>
            <person name="Timmers P.H.A."/>
            <person name="Vavourakis C.D."/>
            <person name="Sorokin D.Y."/>
            <person name="Sinninghe Damste J.S."/>
            <person name="Muyzer G."/>
            <person name="Stams A.J.M."/>
            <person name="Plugge C.M."/>
        </authorList>
    </citation>
    <scope>NUCLEOTIDE SEQUENCE [LARGE SCALE GENOMIC DNA]</scope>
    <source>
        <strain evidence="1">MSAO_Arc3</strain>
    </source>
</reference>
<protein>
    <submittedName>
        <fullName evidence="1">DUF2098 domain-containing protein</fullName>
    </submittedName>
</protein>
<dbReference type="AlphaFoldDB" id="A0A424YYC5"/>
<evidence type="ECO:0000313" key="2">
    <source>
        <dbReference type="Proteomes" id="UP000284763"/>
    </source>
</evidence>